<evidence type="ECO:0000259" key="7">
    <source>
        <dbReference type="Pfam" id="PF21077"/>
    </source>
</evidence>
<feature type="domain" description="NAD-glutamate dehydrogenase ACT3" evidence="7">
    <location>
        <begin position="542"/>
        <end position="618"/>
    </location>
</feature>
<gene>
    <name evidence="8" type="ordered locus">Mesau_01196</name>
</gene>
<evidence type="ECO:0000259" key="4">
    <source>
        <dbReference type="Pfam" id="PF21074"/>
    </source>
</evidence>
<dbReference type="Pfam" id="PF21076">
    <property type="entry name" value="GDH_ACT2"/>
    <property type="match status" value="1"/>
</dbReference>
<dbReference type="EMBL" id="CP003358">
    <property type="protein sequence ID" value="AGB43670.1"/>
    <property type="molecule type" value="Genomic_DNA"/>
</dbReference>
<dbReference type="SUPFAM" id="SSF51735">
    <property type="entry name" value="NAD(P)-binding Rossmann-fold domains"/>
    <property type="match status" value="1"/>
</dbReference>
<dbReference type="InterPro" id="IPR046346">
    <property type="entry name" value="Aminoacid_DH-like_N_sf"/>
</dbReference>
<evidence type="ECO:0000256" key="2">
    <source>
        <dbReference type="SAM" id="MobiDB-lite"/>
    </source>
</evidence>
<dbReference type="InterPro" id="IPR028971">
    <property type="entry name" value="NAD-GDH_cat"/>
</dbReference>
<dbReference type="OrthoDB" id="9758052at2"/>
<evidence type="ECO:0000259" key="6">
    <source>
        <dbReference type="Pfam" id="PF21076"/>
    </source>
</evidence>
<dbReference type="PANTHER" id="PTHR43403">
    <property type="entry name" value="NAD-SPECIFIC GLUTAMATE DEHYDROGENASE"/>
    <property type="match status" value="1"/>
</dbReference>
<proteinExistence type="predicted"/>
<evidence type="ECO:0000259" key="3">
    <source>
        <dbReference type="Pfam" id="PF05088"/>
    </source>
</evidence>
<dbReference type="PANTHER" id="PTHR43403:SF1">
    <property type="entry name" value="NAD-SPECIFIC GLUTAMATE DEHYDROGENASE"/>
    <property type="match status" value="1"/>
</dbReference>
<dbReference type="InterPro" id="IPR024727">
    <property type="entry name" value="NAD_Glu_DH_N_ACT1"/>
</dbReference>
<dbReference type="STRING" id="754035.Mesau_01196"/>
<dbReference type="RefSeq" id="WP_015315141.1">
    <property type="nucleotide sequence ID" value="NC_019973.1"/>
</dbReference>
<dbReference type="InterPro" id="IPR049062">
    <property type="entry name" value="NAD_Glu_DH_ACT2"/>
</dbReference>
<evidence type="ECO:0000259" key="5">
    <source>
        <dbReference type="Pfam" id="PF21075"/>
    </source>
</evidence>
<feature type="domain" description="NAD-glutamate dehydrogenase N-terminal ACT1" evidence="5">
    <location>
        <begin position="27"/>
        <end position="168"/>
    </location>
</feature>
<accession>L0KGL7</accession>
<dbReference type="SUPFAM" id="SSF53223">
    <property type="entry name" value="Aminoacid dehydrogenase-like, N-terminal domain"/>
    <property type="match status" value="1"/>
</dbReference>
<keyword evidence="1" id="KW-0560">Oxidoreductase</keyword>
<dbReference type="Pfam" id="PF05088">
    <property type="entry name" value="Bac_GDH_CD"/>
    <property type="match status" value="1"/>
</dbReference>
<dbReference type="InterPro" id="IPR036291">
    <property type="entry name" value="NAD(P)-bd_dom_sf"/>
</dbReference>
<dbReference type="HOGENOM" id="CLU_003404_1_1_5"/>
<organism evidence="8 9">
    <name type="scientific">Mesorhizobium australicum (strain HAMBI 3006 / LMG 24608 / WSM2073)</name>
    <dbReference type="NCBI Taxonomy" id="754035"/>
    <lineage>
        <taxon>Bacteria</taxon>
        <taxon>Pseudomonadati</taxon>
        <taxon>Pseudomonadota</taxon>
        <taxon>Alphaproteobacteria</taxon>
        <taxon>Hyphomicrobiales</taxon>
        <taxon>Phyllobacteriaceae</taxon>
        <taxon>Mesorhizobium</taxon>
    </lineage>
</organism>
<feature type="region of interest" description="Disordered" evidence="2">
    <location>
        <begin position="1"/>
        <end position="20"/>
    </location>
</feature>
<evidence type="ECO:0000256" key="1">
    <source>
        <dbReference type="ARBA" id="ARBA00023002"/>
    </source>
</evidence>
<dbReference type="InterPro" id="IPR048381">
    <property type="entry name" value="GDH_C"/>
</dbReference>
<dbReference type="Pfam" id="PF21074">
    <property type="entry name" value="GDH_C"/>
    <property type="match status" value="1"/>
</dbReference>
<dbReference type="Pfam" id="PF21078">
    <property type="entry name" value="GDH_HM3"/>
    <property type="match status" value="1"/>
</dbReference>
<dbReference type="GeneID" id="90988703"/>
<dbReference type="InterPro" id="IPR049064">
    <property type="entry name" value="NAD_Glu_DH_ACT3"/>
</dbReference>
<dbReference type="Pfam" id="PF21075">
    <property type="entry name" value="GDH_ACT1"/>
    <property type="match status" value="1"/>
</dbReference>
<dbReference type="Pfam" id="PF21077">
    <property type="entry name" value="GDH_ACT3"/>
    <property type="match status" value="1"/>
</dbReference>
<dbReference type="GO" id="GO:0006538">
    <property type="term" value="P:L-glutamate catabolic process"/>
    <property type="evidence" value="ECO:0007669"/>
    <property type="project" value="InterPro"/>
</dbReference>
<dbReference type="InterPro" id="IPR007780">
    <property type="entry name" value="NAD_Glu_DH_bac"/>
</dbReference>
<feature type="domain" description="NAD-glutamate dehydrogenase ACT2" evidence="6">
    <location>
        <begin position="401"/>
        <end position="490"/>
    </location>
</feature>
<reference evidence="9" key="1">
    <citation type="submission" date="2012-02" db="EMBL/GenBank/DDBJ databases">
        <title>Complete sequence of Mesorhizobium australicum WSM2073.</title>
        <authorList>
            <person name="Lucas S."/>
            <person name="Han J."/>
            <person name="Lapidus A."/>
            <person name="Cheng J.-F."/>
            <person name="Goodwin L."/>
            <person name="Pitluck S."/>
            <person name="Peters L."/>
            <person name="Gu W."/>
            <person name="Detter J.C."/>
            <person name="Han C."/>
            <person name="Tapia R."/>
            <person name="Land M."/>
            <person name="Hauser L."/>
            <person name="Kyrpides N."/>
            <person name="Ivanova N."/>
            <person name="Pagani I."/>
            <person name="Reeve W.G."/>
            <person name="Howieson J.G."/>
            <person name="Tiwari R.P."/>
            <person name="O'Hara G.W."/>
            <person name="Atkins C.A."/>
            <person name="Ronson C.W."/>
            <person name="Nandasena K.G."/>
            <person name="Woyke T."/>
        </authorList>
    </citation>
    <scope>NUCLEOTIDE SEQUENCE [LARGE SCALE GENOMIC DNA]</scope>
    <source>
        <strain evidence="9">LMG 24608 / HAMBI 3006 / WSM2073</strain>
    </source>
</reference>
<dbReference type="Proteomes" id="UP000010998">
    <property type="component" value="Chromosome"/>
</dbReference>
<dbReference type="GO" id="GO:0004069">
    <property type="term" value="F:L-aspartate:2-oxoglutarate aminotransferase activity"/>
    <property type="evidence" value="ECO:0007669"/>
    <property type="project" value="InterPro"/>
</dbReference>
<evidence type="ECO:0000313" key="9">
    <source>
        <dbReference type="Proteomes" id="UP000010998"/>
    </source>
</evidence>
<dbReference type="PIRSF" id="PIRSF036761">
    <property type="entry name" value="GDH_Mll4104"/>
    <property type="match status" value="1"/>
</dbReference>
<dbReference type="Gene3D" id="3.40.50.720">
    <property type="entry name" value="NAD(P)-binding Rossmann-like Domain"/>
    <property type="match status" value="1"/>
</dbReference>
<dbReference type="Pfam" id="PF21073">
    <property type="entry name" value="GDH_HM1"/>
    <property type="match status" value="1"/>
</dbReference>
<evidence type="ECO:0000313" key="8">
    <source>
        <dbReference type="EMBL" id="AGB43670.1"/>
    </source>
</evidence>
<sequence length="1595" mass="173187">MASVKSAAKSKKKAPAAKADDRPARLADYLLARAPAEDIAAYDVADLERAADLAGQAVAAHKKGECVVAVDADSGVVREGRPVTVITVVNDNMPFLFDSILGEVTETAGEPTLVTHPVITVRHGKTGVDEILGDGNFARDDGSHDRLSVIHVHIPRLTPEQANGLAERLRKMLGQVHAAVNDWRPMLARLDQAISEFRYSAVPLDKKSVAEAIAFLEWLRDDNFTFLGMREFKYTGGEESGNLERAEKPGLGILTDPDVLVLRRGTEAVTTTPEIRAFLHGPEPLIVTKANAKSLVHRRIYLDYIGVKTYSAKGTLAGELRIVGLFTSTAYTRSVMKIPYLRSKAETIIAKSGFDRHDHSGKALINVLESYPRDELFQVPVPILRKHAAAILGLVERPRVRALVRVDQFDRFVSILVFVPRDRYDSVVREKIGTYLKTAFEGRLSAYYPAFPEGGLARVHFIIGRSGGKTPKVEQATIEAAIRDIVRTWEDALADAAEASGSDPALKAIAARLPESYRDTFSAGVALADAGRIAKISAGNPIAIDYYRHAEQKPHQAALKIYHHGSPVALSRRVPVLENIGFRVISERTFEVGDDQSGMVFIHDMELENSYGKPIDLADGGALFEDAFLSVWRGDVDNDGYNGLAQTAGLWSGEITILRAYGRYLQQVGIPQSQDFIAAALNRYPEIARGLHALFIARLGPTAETEGVVAAKHLKAKIKDALEDVPNIDDDTIIRRYLNLIEASLRTNHFVADTKEKGQSLAIKLESQAVEGLPAPRPWREIFVYGSEVEGLHLRFGPVARGGLRWSDRAQDYRTEVLGLVKAQQVKNAVIVPVGAKGGFYPKKLPMSAGRDAIFEAGTSAYKNFVSSLLSITDNIGLDGVIPPAGVVRRDQDDPYFVVAADKGTATFSDTANAISEKHGFWLDDAFASGGSAGYDHKKMGITAKGAWEAVKRHFREMNRDIQTSPFSVVGVGDMSGDVFGNGMLLSPKTRLIAAFDHRDIFIDPDPDMAASMAERERMFALPRSSWQDYDKTKLSDGGVIVSRSQKSITLPAAAAAAIGLAKTTAAPVEIMTAILKAPVDLLWFGGIGTYLRASTETNAEVGDRANDAIRITALDVRAKVIGEGANLGVTQRARIEFGMNGGRCNSDAIDNSGGVNCSDVEVNIKIALASAMRKGSLTRPARNKLLAEMTDEVGGLVLSNNYQQTLALSIARKRGLADIAHQSRFMTALEARGLLDRVVETLPSPAALAEREARGEPLTRAELGVLLAYAKIVLFSDIVASDVPDDAHFDRDLMGYFPDRMAKKYASEIHGHRLRREIIARVVANDLVNRGGPSFVNRLQEATGRTAADVVRTFAVVRDGFALPALYREIDALDNQIDGQVQLDLYQMVSRLIYMSSGWYLKNDAGTAPLGQRIAELQDARKALEPKLVSLLPAFSRERIEEKRHGLFKAGAPEKLAEQLAMSEAAELIPDVALTARTAGADIVAAAKAFFAVSDAFRIPRVEDAARSITPSDYYDQLALSRATDTIGAARRGIAIAALTGHAEAADPVAAWLEAGGERVARIRERLQALTEGGDITVSRLSVASGLMSDLTGM</sequence>
<feature type="domain" description="NAD-specific glutamate dehydrogenase C-terminal" evidence="4">
    <location>
        <begin position="1256"/>
        <end position="1587"/>
    </location>
</feature>
<dbReference type="InterPro" id="IPR049056">
    <property type="entry name" value="NAD_Glu_DH_HM3"/>
</dbReference>
<protein>
    <submittedName>
        <fullName evidence="8">NAD-specific glutamate dehydrogenase</fullName>
    </submittedName>
</protein>
<name>L0KGL7_MESAW</name>
<feature type="domain" description="NAD-glutamate dehydrogenase catalytic" evidence="3">
    <location>
        <begin position="717"/>
        <end position="1211"/>
    </location>
</feature>
<dbReference type="eggNOG" id="COG2902">
    <property type="taxonomic scope" value="Bacteria"/>
</dbReference>
<dbReference type="GO" id="GO:0004352">
    <property type="term" value="F:glutamate dehydrogenase (NAD+) activity"/>
    <property type="evidence" value="ECO:0007669"/>
    <property type="project" value="InterPro"/>
</dbReference>
<dbReference type="KEGG" id="mam:Mesau_01196"/>
<dbReference type="InterPro" id="IPR049059">
    <property type="entry name" value="NAD_Glu_DH_HM1"/>
</dbReference>
<keyword evidence="9" id="KW-1185">Reference proteome</keyword>